<dbReference type="InterPro" id="IPR036097">
    <property type="entry name" value="HisK_dim/P_sf"/>
</dbReference>
<dbReference type="InterPro" id="IPR036890">
    <property type="entry name" value="HATPase_C_sf"/>
</dbReference>
<proteinExistence type="predicted"/>
<evidence type="ECO:0000256" key="11">
    <source>
        <dbReference type="SAM" id="Phobius"/>
    </source>
</evidence>
<keyword evidence="10 11" id="KW-0472">Membrane</keyword>
<feature type="transmembrane region" description="Helical" evidence="11">
    <location>
        <begin position="166"/>
        <end position="186"/>
    </location>
</feature>
<dbReference type="SMART" id="SM00387">
    <property type="entry name" value="HATPase_c"/>
    <property type="match status" value="1"/>
</dbReference>
<evidence type="ECO:0000256" key="1">
    <source>
        <dbReference type="ARBA" id="ARBA00000085"/>
    </source>
</evidence>
<name>A0A0F5Q078_9HYPH</name>
<keyword evidence="9" id="KW-0902">Two-component regulatory system</keyword>
<dbReference type="Pfam" id="PF02518">
    <property type="entry name" value="HATPase_c"/>
    <property type="match status" value="1"/>
</dbReference>
<dbReference type="InterPro" id="IPR003594">
    <property type="entry name" value="HATPase_dom"/>
</dbReference>
<evidence type="ECO:0000313" key="15">
    <source>
        <dbReference type="EMBL" id="SFD23303.1"/>
    </source>
</evidence>
<dbReference type="SUPFAM" id="SSF47384">
    <property type="entry name" value="Homodimeric domain of signal transducing histidine kinase"/>
    <property type="match status" value="1"/>
</dbReference>
<dbReference type="CDD" id="cd00075">
    <property type="entry name" value="HATPase"/>
    <property type="match status" value="1"/>
</dbReference>
<dbReference type="SUPFAM" id="SSF55874">
    <property type="entry name" value="ATPase domain of HSP90 chaperone/DNA topoisomerase II/histidine kinase"/>
    <property type="match status" value="1"/>
</dbReference>
<dbReference type="CDD" id="cd00082">
    <property type="entry name" value="HisKA"/>
    <property type="match status" value="1"/>
</dbReference>
<dbReference type="AlphaFoldDB" id="A0A0F5Q078"/>
<feature type="domain" description="HAMP" evidence="13">
    <location>
        <begin position="187"/>
        <end position="240"/>
    </location>
</feature>
<sequence length="455" mass="49176">MKPWTSTSLRKRLTWRMVAMQALVLLAFASVAAIPIVKFLSEEQGLDDSVIDDIADSIQRDTLGGLYLALDDDLSEDVVRYPSMWFYATDVDGKAVQMGTVPSNISNLLDDLPRLNSANIADIGPNEGGAAIVRRDDSDVGQLWIITGGGPEIRFKFILSVLGEPLFLALLTILTLVSFLVIPVVVTRQLRGLDHIAAEADTIDVDQRGVRLSSAHVPDELHSLVRAVNAALQRLDDGIERRQRFLADAAHELRTPIAILQTRIELLPNDEQRSRLMLDVARLANLANQLLDLQRLDADLTVFQSVNLVDLAAQVTADMAPLAIAAGDEISFDAEVDGVTVAGDPASLSRAIINLIQNAIIHGGRKTTIHVAVGRDGSLRVADTGPGIAEEHRGTIFEPFNRIFPLDQGAGLGLNLVRDIVTRHNGRITVGDAPGGGALFEISLPLSAQIHRPSA</sequence>
<keyword evidence="7 15" id="KW-0418">Kinase</keyword>
<dbReference type="PROSITE" id="PS50885">
    <property type="entry name" value="HAMP"/>
    <property type="match status" value="1"/>
</dbReference>
<dbReference type="GO" id="GO:0000155">
    <property type="term" value="F:phosphorelay sensor kinase activity"/>
    <property type="evidence" value="ECO:0007669"/>
    <property type="project" value="InterPro"/>
</dbReference>
<dbReference type="Pfam" id="PF00512">
    <property type="entry name" value="HisKA"/>
    <property type="match status" value="1"/>
</dbReference>
<evidence type="ECO:0000256" key="2">
    <source>
        <dbReference type="ARBA" id="ARBA00004141"/>
    </source>
</evidence>
<evidence type="ECO:0000259" key="12">
    <source>
        <dbReference type="PROSITE" id="PS50109"/>
    </source>
</evidence>
<dbReference type="RefSeq" id="WP_046169957.1">
    <property type="nucleotide sequence ID" value="NZ_FOMB01000031.1"/>
</dbReference>
<dbReference type="EMBL" id="FOMB01000031">
    <property type="protein sequence ID" value="SFD23303.1"/>
    <property type="molecule type" value="Genomic_DNA"/>
</dbReference>
<dbReference type="GO" id="GO:0005886">
    <property type="term" value="C:plasma membrane"/>
    <property type="evidence" value="ECO:0007669"/>
    <property type="project" value="TreeGrafter"/>
</dbReference>
<dbReference type="STRING" id="728005.SAMN04488059_1317"/>
<dbReference type="Proteomes" id="UP000033519">
    <property type="component" value="Unassembled WGS sequence"/>
</dbReference>
<dbReference type="PRINTS" id="PR00344">
    <property type="entry name" value="BCTRLSENSOR"/>
</dbReference>
<keyword evidence="6 11" id="KW-0812">Transmembrane</keyword>
<evidence type="ECO:0000256" key="8">
    <source>
        <dbReference type="ARBA" id="ARBA00022989"/>
    </source>
</evidence>
<dbReference type="InterPro" id="IPR050428">
    <property type="entry name" value="TCS_sensor_his_kinase"/>
</dbReference>
<dbReference type="OrthoDB" id="9809329at2"/>
<evidence type="ECO:0000256" key="5">
    <source>
        <dbReference type="ARBA" id="ARBA00022679"/>
    </source>
</evidence>
<comment type="catalytic activity">
    <reaction evidence="1">
        <text>ATP + protein L-histidine = ADP + protein N-phospho-L-histidine.</text>
        <dbReference type="EC" id="2.7.13.3"/>
    </reaction>
</comment>
<protein>
    <recommendedName>
        <fullName evidence="3">histidine kinase</fullName>
        <ecNumber evidence="3">2.7.13.3</ecNumber>
    </recommendedName>
</protein>
<gene>
    <name evidence="15" type="ORF">SAMN04488059_1317</name>
    <name evidence="14" type="ORF">WH91_05230</name>
</gene>
<keyword evidence="8 11" id="KW-1133">Transmembrane helix</keyword>
<dbReference type="InterPro" id="IPR004358">
    <property type="entry name" value="Sig_transdc_His_kin-like_C"/>
</dbReference>
<dbReference type="PANTHER" id="PTHR45436:SF15">
    <property type="entry name" value="SENSOR HISTIDINE KINASE CUSS"/>
    <property type="match status" value="1"/>
</dbReference>
<evidence type="ECO:0000259" key="13">
    <source>
        <dbReference type="PROSITE" id="PS50885"/>
    </source>
</evidence>
<dbReference type="PROSITE" id="PS50109">
    <property type="entry name" value="HIS_KIN"/>
    <property type="match status" value="1"/>
</dbReference>
<evidence type="ECO:0000256" key="4">
    <source>
        <dbReference type="ARBA" id="ARBA00022553"/>
    </source>
</evidence>
<dbReference type="InterPro" id="IPR003661">
    <property type="entry name" value="HisK_dim/P_dom"/>
</dbReference>
<evidence type="ECO:0000313" key="14">
    <source>
        <dbReference type="EMBL" id="KKC34031.1"/>
    </source>
</evidence>
<dbReference type="Gene3D" id="1.10.287.130">
    <property type="match status" value="1"/>
</dbReference>
<evidence type="ECO:0000256" key="9">
    <source>
        <dbReference type="ARBA" id="ARBA00023012"/>
    </source>
</evidence>
<evidence type="ECO:0000256" key="6">
    <source>
        <dbReference type="ARBA" id="ARBA00022692"/>
    </source>
</evidence>
<evidence type="ECO:0000313" key="17">
    <source>
        <dbReference type="Proteomes" id="UP000182258"/>
    </source>
</evidence>
<keyword evidence="5" id="KW-0808">Transferase</keyword>
<dbReference type="EMBL" id="LAPV01000063">
    <property type="protein sequence ID" value="KKC34031.1"/>
    <property type="molecule type" value="Genomic_DNA"/>
</dbReference>
<evidence type="ECO:0000256" key="7">
    <source>
        <dbReference type="ARBA" id="ARBA00022777"/>
    </source>
</evidence>
<reference evidence="15 17" key="2">
    <citation type="submission" date="2016-10" db="EMBL/GenBank/DDBJ databases">
        <authorList>
            <person name="de Groot N.N."/>
        </authorList>
    </citation>
    <scope>NUCLEOTIDE SEQUENCE [LARGE SCALE GENOMIC DNA]</scope>
    <source>
        <strain evidence="15 17">CGMCC 1.10210</strain>
    </source>
</reference>
<accession>A0A0F5Q078</accession>
<dbReference type="InterPro" id="IPR003660">
    <property type="entry name" value="HAMP_dom"/>
</dbReference>
<dbReference type="PANTHER" id="PTHR45436">
    <property type="entry name" value="SENSOR HISTIDINE KINASE YKOH"/>
    <property type="match status" value="1"/>
</dbReference>
<dbReference type="SMART" id="SM00388">
    <property type="entry name" value="HisKA"/>
    <property type="match status" value="1"/>
</dbReference>
<feature type="domain" description="Histidine kinase" evidence="12">
    <location>
        <begin position="248"/>
        <end position="448"/>
    </location>
</feature>
<dbReference type="Gene3D" id="3.30.565.10">
    <property type="entry name" value="Histidine kinase-like ATPase, C-terminal domain"/>
    <property type="match status" value="1"/>
</dbReference>
<dbReference type="PATRIC" id="fig|728005.3.peg.3460"/>
<evidence type="ECO:0000256" key="10">
    <source>
        <dbReference type="ARBA" id="ARBA00023136"/>
    </source>
</evidence>
<reference evidence="14 16" key="1">
    <citation type="submission" date="2015-03" db="EMBL/GenBank/DDBJ databases">
        <authorList>
            <person name="Lepp D."/>
            <person name="Hassan Y.I."/>
            <person name="Li X.-Z."/>
            <person name="Zhou T."/>
        </authorList>
    </citation>
    <scope>NUCLEOTIDE SEQUENCE [LARGE SCALE GENOMIC DNA]</scope>
    <source>
        <strain evidence="14 16">Cr7-05</strain>
    </source>
</reference>
<dbReference type="InterPro" id="IPR005467">
    <property type="entry name" value="His_kinase_dom"/>
</dbReference>
<dbReference type="EC" id="2.7.13.3" evidence="3"/>
<keyword evidence="4" id="KW-0597">Phosphoprotein</keyword>
<organism evidence="15 17">
    <name type="scientific">Devosia psychrophila</name>
    <dbReference type="NCBI Taxonomy" id="728005"/>
    <lineage>
        <taxon>Bacteria</taxon>
        <taxon>Pseudomonadati</taxon>
        <taxon>Pseudomonadota</taxon>
        <taxon>Alphaproteobacteria</taxon>
        <taxon>Hyphomicrobiales</taxon>
        <taxon>Devosiaceae</taxon>
        <taxon>Devosia</taxon>
    </lineage>
</organism>
<evidence type="ECO:0000313" key="16">
    <source>
        <dbReference type="Proteomes" id="UP000033519"/>
    </source>
</evidence>
<keyword evidence="16" id="KW-1185">Reference proteome</keyword>
<evidence type="ECO:0000256" key="3">
    <source>
        <dbReference type="ARBA" id="ARBA00012438"/>
    </source>
</evidence>
<comment type="subcellular location">
    <subcellularLocation>
        <location evidence="2">Membrane</location>
        <topology evidence="2">Multi-pass membrane protein</topology>
    </subcellularLocation>
</comment>
<dbReference type="Proteomes" id="UP000182258">
    <property type="component" value="Unassembled WGS sequence"/>
</dbReference>